<feature type="domain" description="Glycosyl hydrolase family 98 putative carbohydrate-binding module" evidence="2">
    <location>
        <begin position="444"/>
        <end position="591"/>
    </location>
</feature>
<feature type="transmembrane region" description="Helical" evidence="1">
    <location>
        <begin position="194"/>
        <end position="212"/>
    </location>
</feature>
<dbReference type="InterPro" id="IPR008979">
    <property type="entry name" value="Galactose-bd-like_sf"/>
</dbReference>
<organism evidence="3 4">
    <name type="scientific">Virgisporangium ochraceum</name>
    <dbReference type="NCBI Taxonomy" id="65505"/>
    <lineage>
        <taxon>Bacteria</taxon>
        <taxon>Bacillati</taxon>
        <taxon>Actinomycetota</taxon>
        <taxon>Actinomycetes</taxon>
        <taxon>Micromonosporales</taxon>
        <taxon>Micromonosporaceae</taxon>
        <taxon>Virgisporangium</taxon>
    </lineage>
</organism>
<dbReference type="InterPro" id="IPR002656">
    <property type="entry name" value="Acyl_transf_3_dom"/>
</dbReference>
<dbReference type="GO" id="GO:0016747">
    <property type="term" value="F:acyltransferase activity, transferring groups other than amino-acyl groups"/>
    <property type="evidence" value="ECO:0007669"/>
    <property type="project" value="InterPro"/>
</dbReference>
<keyword evidence="4" id="KW-1185">Reference proteome</keyword>
<dbReference type="Pfam" id="PF08305">
    <property type="entry name" value="NPCBM"/>
    <property type="match status" value="1"/>
</dbReference>
<keyword evidence="1" id="KW-0472">Membrane</keyword>
<dbReference type="AlphaFoldDB" id="A0A8J3ZYB3"/>
<feature type="transmembrane region" description="Helical" evidence="1">
    <location>
        <begin position="324"/>
        <end position="346"/>
    </location>
</feature>
<keyword evidence="1" id="KW-0812">Transmembrane</keyword>
<sequence length="591" mass="63614">MSSALSERALPPRAVAAAPRERFLYLDVLRAAALVRVVVYHVLGFAWIPIVFPAMGVMFAVAGSLMARSLDRSGARVIRSRVRRLLPALWGLGAVAVPVMLLQGWTDAPASKLGWGELVWWLVPLHTPPGGGRWGWSFTVMLWYLVTYLWLVLLSPVLLMVYRRWPRLSLAVAIGVPVAVDLGVLTPGGYFTDAMWNVSTYVCCWLLGFAHQDGWLRRLTDRQFFVAATTLAVAGAGVVLWYGLRTGTFDLNHVPVGRSLWSAAFVLVVLRFEPRMAWLRARRWATTAVAAVNRRAVTIYLWHLPGGIVALLVVQRLGLSGATWWVALLAAVGVMTAVAVLVFGWIEDLSAGRPAQLLPWTRRRPAPVCADAVAGQDSPAPVSPAPAGITTTGSPAPVAVAAGNRPWGAPLVLGLVAVLALGLTGVAVASPGPPTASPQRQPQAQETRYISDLPYTAIANGLGPVERDSTNGGDEPEDGAPIEVDGIGYEHGLGVYPFSRIRVARPAECHRFVAVVAAVAPAGNADPARIGFTVWGDDRPLYRSGPMTPRDGGRHVTLELRDVERIELVVTTRRDGGLPATAVWADAQFQC</sequence>
<keyword evidence="1" id="KW-1133">Transmembrane helix</keyword>
<protein>
    <recommendedName>
        <fullName evidence="2">Glycosyl hydrolase family 98 putative carbohydrate-binding module domain-containing protein</fullName>
    </recommendedName>
</protein>
<feature type="transmembrane region" description="Helical" evidence="1">
    <location>
        <begin position="141"/>
        <end position="161"/>
    </location>
</feature>
<dbReference type="Pfam" id="PF01757">
    <property type="entry name" value="Acyl_transf_3"/>
    <property type="match status" value="1"/>
</dbReference>
<dbReference type="InterPro" id="IPR013222">
    <property type="entry name" value="Glyco_hyd_98_carb-bd"/>
</dbReference>
<accession>A0A8J3ZYB3</accession>
<dbReference type="Gene3D" id="2.60.120.1060">
    <property type="entry name" value="NPCBM/NEW2 domain"/>
    <property type="match status" value="1"/>
</dbReference>
<dbReference type="Proteomes" id="UP000635606">
    <property type="component" value="Unassembled WGS sequence"/>
</dbReference>
<gene>
    <name evidence="3" type="ORF">Voc01_060090</name>
</gene>
<comment type="caution">
    <text evidence="3">The sequence shown here is derived from an EMBL/GenBank/DDBJ whole genome shotgun (WGS) entry which is preliminary data.</text>
</comment>
<feature type="transmembrane region" description="Helical" evidence="1">
    <location>
        <begin position="224"/>
        <end position="244"/>
    </location>
</feature>
<proteinExistence type="predicted"/>
<feature type="transmembrane region" description="Helical" evidence="1">
    <location>
        <begin position="88"/>
        <end position="106"/>
    </location>
</feature>
<feature type="transmembrane region" description="Helical" evidence="1">
    <location>
        <begin position="299"/>
        <end position="318"/>
    </location>
</feature>
<dbReference type="InterPro" id="IPR038637">
    <property type="entry name" value="NPCBM_sf"/>
</dbReference>
<dbReference type="RefSeq" id="WP_203930984.1">
    <property type="nucleotide sequence ID" value="NZ_BOPH01000085.1"/>
</dbReference>
<feature type="transmembrane region" description="Helical" evidence="1">
    <location>
        <begin position="168"/>
        <end position="188"/>
    </location>
</feature>
<feature type="transmembrane region" description="Helical" evidence="1">
    <location>
        <begin position="46"/>
        <end position="67"/>
    </location>
</feature>
<feature type="transmembrane region" description="Helical" evidence="1">
    <location>
        <begin position="411"/>
        <end position="430"/>
    </location>
</feature>
<dbReference type="EMBL" id="BOPH01000085">
    <property type="protein sequence ID" value="GIJ71092.1"/>
    <property type="molecule type" value="Genomic_DNA"/>
</dbReference>
<evidence type="ECO:0000313" key="4">
    <source>
        <dbReference type="Proteomes" id="UP000635606"/>
    </source>
</evidence>
<evidence type="ECO:0000256" key="1">
    <source>
        <dbReference type="SAM" id="Phobius"/>
    </source>
</evidence>
<evidence type="ECO:0000259" key="2">
    <source>
        <dbReference type="SMART" id="SM00776"/>
    </source>
</evidence>
<name>A0A8J3ZYB3_9ACTN</name>
<dbReference type="SMART" id="SM00776">
    <property type="entry name" value="NPCBM"/>
    <property type="match status" value="1"/>
</dbReference>
<reference evidence="3" key="1">
    <citation type="submission" date="2021-01" db="EMBL/GenBank/DDBJ databases">
        <title>Whole genome shotgun sequence of Virgisporangium ochraceum NBRC 16418.</title>
        <authorList>
            <person name="Komaki H."/>
            <person name="Tamura T."/>
        </authorList>
    </citation>
    <scope>NUCLEOTIDE SEQUENCE</scope>
    <source>
        <strain evidence="3">NBRC 16418</strain>
    </source>
</reference>
<evidence type="ECO:0000313" key="3">
    <source>
        <dbReference type="EMBL" id="GIJ71092.1"/>
    </source>
</evidence>
<dbReference type="SUPFAM" id="SSF49785">
    <property type="entry name" value="Galactose-binding domain-like"/>
    <property type="match status" value="1"/>
</dbReference>
<feature type="transmembrane region" description="Helical" evidence="1">
    <location>
        <begin position="256"/>
        <end position="273"/>
    </location>
</feature>